<proteinExistence type="predicted"/>
<gene>
    <name evidence="2" type="ORF">KO481_27015</name>
</gene>
<dbReference type="InterPro" id="IPR036291">
    <property type="entry name" value="NAD(P)-bd_dom_sf"/>
</dbReference>
<dbReference type="Proteomes" id="UP000733379">
    <property type="component" value="Unassembled WGS sequence"/>
</dbReference>
<dbReference type="PANTHER" id="PTHR43162">
    <property type="match status" value="1"/>
</dbReference>
<dbReference type="EMBL" id="JAHKNI010000009">
    <property type="protein sequence ID" value="MBU3065166.1"/>
    <property type="molecule type" value="Genomic_DNA"/>
</dbReference>
<dbReference type="InterPro" id="IPR016040">
    <property type="entry name" value="NAD(P)-bd_dom"/>
</dbReference>
<dbReference type="Gene3D" id="3.90.25.10">
    <property type="entry name" value="UDP-galactose 4-epimerase, domain 1"/>
    <property type="match status" value="1"/>
</dbReference>
<evidence type="ECO:0000259" key="1">
    <source>
        <dbReference type="Pfam" id="PF13460"/>
    </source>
</evidence>
<comment type="caution">
    <text evidence="2">The sequence shown here is derived from an EMBL/GenBank/DDBJ whole genome shotgun (WGS) entry which is preliminary data.</text>
</comment>
<organism evidence="2 3">
    <name type="scientific">Nocardia albiluteola</name>
    <dbReference type="NCBI Taxonomy" id="2842303"/>
    <lineage>
        <taxon>Bacteria</taxon>
        <taxon>Bacillati</taxon>
        <taxon>Actinomycetota</taxon>
        <taxon>Actinomycetes</taxon>
        <taxon>Mycobacteriales</taxon>
        <taxon>Nocardiaceae</taxon>
        <taxon>Nocardia</taxon>
    </lineage>
</organism>
<dbReference type="PANTHER" id="PTHR43162:SF1">
    <property type="entry name" value="PRESTALK A DIFFERENTIATION PROTEIN A"/>
    <property type="match status" value="1"/>
</dbReference>
<dbReference type="RefSeq" id="WP_215921006.1">
    <property type="nucleotide sequence ID" value="NZ_JAHKNI010000009.1"/>
</dbReference>
<reference evidence="2 3" key="1">
    <citation type="submission" date="2021-06" db="EMBL/GenBank/DDBJ databases">
        <title>Actinomycetes sequencing.</title>
        <authorList>
            <person name="Shan Q."/>
        </authorList>
    </citation>
    <scope>NUCLEOTIDE SEQUENCE [LARGE SCALE GENOMIC DNA]</scope>
    <source>
        <strain evidence="2 3">NEAU-G5</strain>
    </source>
</reference>
<protein>
    <submittedName>
        <fullName evidence="2">NAD(P)H-binding protein</fullName>
    </submittedName>
</protein>
<dbReference type="Gene3D" id="3.40.50.720">
    <property type="entry name" value="NAD(P)-binding Rossmann-like Domain"/>
    <property type="match status" value="1"/>
</dbReference>
<dbReference type="SUPFAM" id="SSF51735">
    <property type="entry name" value="NAD(P)-binding Rossmann-fold domains"/>
    <property type="match status" value="1"/>
</dbReference>
<evidence type="ECO:0000313" key="2">
    <source>
        <dbReference type="EMBL" id="MBU3065166.1"/>
    </source>
</evidence>
<dbReference type="InterPro" id="IPR051604">
    <property type="entry name" value="Ergot_Alk_Oxidoreductase"/>
</dbReference>
<evidence type="ECO:0000313" key="3">
    <source>
        <dbReference type="Proteomes" id="UP000733379"/>
    </source>
</evidence>
<feature type="domain" description="NAD(P)-binding" evidence="1">
    <location>
        <begin position="6"/>
        <end position="178"/>
    </location>
</feature>
<dbReference type="Pfam" id="PF13460">
    <property type="entry name" value="NAD_binding_10"/>
    <property type="match status" value="1"/>
</dbReference>
<accession>A0ABS6B4E5</accession>
<name>A0ABS6B4E5_9NOCA</name>
<sequence>MIAVTGATGNIGSALVRTLSEADEKVVAISRGEQEIRLPAGVEHRRADIGDPAALAAAVTGAQALFLLLSGEQGIAGPPPAEVLDAARAAGIGRVVLVSSLSVASRPRPTAARLLQFEALLRESDLEWTILRAGGFFTNSFAWAESVRTERTVYAPFGDVALPHLDPSDIAEVAAAALISSEHAGQTYTLTGPAPITPREQAAIIADALGEPVAFHDLTRAQALAAMTRFMPEPIADETLSILGEPLPAELAVSADTEKVLGRSATPFTEWAARNVTAFR</sequence>
<keyword evidence="3" id="KW-1185">Reference proteome</keyword>